<dbReference type="EMBL" id="WVUH01000114">
    <property type="protein sequence ID" value="MBO4207287.1"/>
    <property type="molecule type" value="Genomic_DNA"/>
</dbReference>
<evidence type="ECO:0000313" key="10">
    <source>
        <dbReference type="Proteomes" id="UP000823521"/>
    </source>
</evidence>
<dbReference type="InterPro" id="IPR007627">
    <property type="entry name" value="RNA_pol_sigma70_r2"/>
</dbReference>
<dbReference type="InterPro" id="IPR013325">
    <property type="entry name" value="RNA_pol_sigma_r2"/>
</dbReference>
<dbReference type="SUPFAM" id="SSF88946">
    <property type="entry name" value="Sigma2 domain of RNA polymerase sigma factors"/>
    <property type="match status" value="1"/>
</dbReference>
<evidence type="ECO:0000256" key="3">
    <source>
        <dbReference type="ARBA" id="ARBA00023082"/>
    </source>
</evidence>
<evidence type="ECO:0000256" key="4">
    <source>
        <dbReference type="ARBA" id="ARBA00023125"/>
    </source>
</evidence>
<feature type="domain" description="RNA polymerase sigma-70 region 2" evidence="7">
    <location>
        <begin position="66"/>
        <end position="128"/>
    </location>
</feature>
<dbReference type="SUPFAM" id="SSF88659">
    <property type="entry name" value="Sigma3 and sigma4 domains of RNA polymerase sigma factors"/>
    <property type="match status" value="1"/>
</dbReference>
<dbReference type="InterPro" id="IPR013249">
    <property type="entry name" value="RNA_pol_sigma70_r4_t2"/>
</dbReference>
<feature type="domain" description="RNA polymerase sigma factor 70 region 4 type 2" evidence="8">
    <location>
        <begin position="154"/>
        <end position="206"/>
    </location>
</feature>
<gene>
    <name evidence="9" type="ORF">GSF22_14895</name>
</gene>
<dbReference type="Pfam" id="PF08281">
    <property type="entry name" value="Sigma70_r4_2"/>
    <property type="match status" value="1"/>
</dbReference>
<dbReference type="CDD" id="cd06171">
    <property type="entry name" value="Sigma70_r4"/>
    <property type="match status" value="1"/>
</dbReference>
<evidence type="ECO:0000256" key="6">
    <source>
        <dbReference type="SAM" id="MobiDB-lite"/>
    </source>
</evidence>
<dbReference type="InterPro" id="IPR039425">
    <property type="entry name" value="RNA_pol_sigma-70-like"/>
</dbReference>
<reference evidence="9 10" key="1">
    <citation type="submission" date="2019-12" db="EMBL/GenBank/DDBJ databases">
        <title>Whole genome sequencing of endophytic Actinobacterium Micromonospora sp. MPMI6T.</title>
        <authorList>
            <person name="Evv R."/>
            <person name="Podile A.R."/>
        </authorList>
    </citation>
    <scope>NUCLEOTIDE SEQUENCE [LARGE SCALE GENOMIC DNA]</scope>
    <source>
        <strain evidence="9 10">MPMI6</strain>
    </source>
</reference>
<organism evidence="9 10">
    <name type="scientific">Micromonospora echinofusca</name>
    <dbReference type="NCBI Taxonomy" id="47858"/>
    <lineage>
        <taxon>Bacteria</taxon>
        <taxon>Bacillati</taxon>
        <taxon>Actinomycetota</taxon>
        <taxon>Actinomycetes</taxon>
        <taxon>Micromonosporales</taxon>
        <taxon>Micromonosporaceae</taxon>
        <taxon>Micromonospora</taxon>
    </lineage>
</organism>
<dbReference type="InterPro" id="IPR036388">
    <property type="entry name" value="WH-like_DNA-bd_sf"/>
</dbReference>
<dbReference type="PANTHER" id="PTHR43133">
    <property type="entry name" value="RNA POLYMERASE ECF-TYPE SIGMA FACTO"/>
    <property type="match status" value="1"/>
</dbReference>
<evidence type="ECO:0000256" key="5">
    <source>
        <dbReference type="ARBA" id="ARBA00023163"/>
    </source>
</evidence>
<keyword evidence="10" id="KW-1185">Reference proteome</keyword>
<dbReference type="PANTHER" id="PTHR43133:SF50">
    <property type="entry name" value="ECF RNA POLYMERASE SIGMA FACTOR SIGM"/>
    <property type="match status" value="1"/>
</dbReference>
<evidence type="ECO:0000256" key="2">
    <source>
        <dbReference type="ARBA" id="ARBA00023015"/>
    </source>
</evidence>
<sequence length="232" mass="25076">MRPPHPPRRRPPSPGSYPYHQGPTGLPHRTRVSPDRPAVGRTGWTTETGGNDVDGQTQVQEVYAASAARLVAQLFAVTGDYAEAQDAVQEAFVRVLARPGRLRQVDNPEAWLRTIALNVARSRYRRRAVFDRLVRSGRLAPTGQGVPELSPDHVALVAALQRLPRATREAVVLHHLADLPVAGVAQALGCSVEAVKTRLVRGRRALAADLTETENIGGAAVSGSRDRGVRHA</sequence>
<dbReference type="Pfam" id="PF04542">
    <property type="entry name" value="Sigma70_r2"/>
    <property type="match status" value="1"/>
</dbReference>
<name>A0ABS3VRY4_MICEH</name>
<evidence type="ECO:0000259" key="7">
    <source>
        <dbReference type="Pfam" id="PF04542"/>
    </source>
</evidence>
<dbReference type="Proteomes" id="UP000823521">
    <property type="component" value="Unassembled WGS sequence"/>
</dbReference>
<proteinExistence type="inferred from homology"/>
<protein>
    <submittedName>
        <fullName evidence="9">Sigma-70 family RNA polymerase sigma factor</fullName>
    </submittedName>
</protein>
<dbReference type="Gene3D" id="1.10.1740.10">
    <property type="match status" value="1"/>
</dbReference>
<keyword evidence="3" id="KW-0731">Sigma factor</keyword>
<feature type="region of interest" description="Disordered" evidence="6">
    <location>
        <begin position="1"/>
        <end position="53"/>
    </location>
</feature>
<dbReference type="NCBIfam" id="TIGR02937">
    <property type="entry name" value="sigma70-ECF"/>
    <property type="match status" value="1"/>
</dbReference>
<comment type="similarity">
    <text evidence="1">Belongs to the sigma-70 factor family. ECF subfamily.</text>
</comment>
<evidence type="ECO:0000256" key="1">
    <source>
        <dbReference type="ARBA" id="ARBA00010641"/>
    </source>
</evidence>
<evidence type="ECO:0000259" key="8">
    <source>
        <dbReference type="Pfam" id="PF08281"/>
    </source>
</evidence>
<dbReference type="InterPro" id="IPR013324">
    <property type="entry name" value="RNA_pol_sigma_r3/r4-like"/>
</dbReference>
<keyword evidence="4" id="KW-0238">DNA-binding</keyword>
<dbReference type="Gene3D" id="1.10.10.10">
    <property type="entry name" value="Winged helix-like DNA-binding domain superfamily/Winged helix DNA-binding domain"/>
    <property type="match status" value="1"/>
</dbReference>
<feature type="compositionally biased region" description="Polar residues" evidence="6">
    <location>
        <begin position="43"/>
        <end position="53"/>
    </location>
</feature>
<accession>A0ABS3VRY4</accession>
<dbReference type="InterPro" id="IPR014284">
    <property type="entry name" value="RNA_pol_sigma-70_dom"/>
</dbReference>
<evidence type="ECO:0000313" key="9">
    <source>
        <dbReference type="EMBL" id="MBO4207287.1"/>
    </source>
</evidence>
<comment type="caution">
    <text evidence="9">The sequence shown here is derived from an EMBL/GenBank/DDBJ whole genome shotgun (WGS) entry which is preliminary data.</text>
</comment>
<keyword evidence="2" id="KW-0805">Transcription regulation</keyword>
<keyword evidence="5" id="KW-0804">Transcription</keyword>
<feature type="compositionally biased region" description="Basic residues" evidence="6">
    <location>
        <begin position="1"/>
        <end position="11"/>
    </location>
</feature>